<gene>
    <name evidence="4" type="ORF">GCM10009083_27340</name>
</gene>
<organism evidence="4 5">
    <name type="scientific">Halopseudomonas pertucinogena</name>
    <dbReference type="NCBI Taxonomy" id="86175"/>
    <lineage>
        <taxon>Bacteria</taxon>
        <taxon>Pseudomonadati</taxon>
        <taxon>Pseudomonadota</taxon>
        <taxon>Gammaproteobacteria</taxon>
        <taxon>Pseudomonadales</taxon>
        <taxon>Pseudomonadaceae</taxon>
        <taxon>Halopseudomonas</taxon>
    </lineage>
</organism>
<keyword evidence="5" id="KW-1185">Reference proteome</keyword>
<evidence type="ECO:0000256" key="2">
    <source>
        <dbReference type="SAM" id="SignalP"/>
    </source>
</evidence>
<accession>A0ABQ2CTV8</accession>
<feature type="signal peptide" evidence="2">
    <location>
        <begin position="1"/>
        <end position="21"/>
    </location>
</feature>
<comment type="caution">
    <text evidence="4">The sequence shown here is derived from an EMBL/GenBank/DDBJ whole genome shotgun (WGS) entry which is preliminary data.</text>
</comment>
<sequence>MMRKTFLAVLISGAMVSGAQAAGNQVNGYLFGNVGQADYDTGSFYSGTAGSLDEKDVGFKVGAGIQLNPYIGIEFQYVDLGELTYKDNGFKGEDSAEGYGANLVMTLPLDRFKLYGKVGYHKMEYEVREKAFGLSWGEEEKEWVASYAIGATFALTPQFEIVGEYERYEKVADNFNDSGFDADIDLASIGLRYNF</sequence>
<evidence type="ECO:0000313" key="4">
    <source>
        <dbReference type="EMBL" id="GGJ08930.1"/>
    </source>
</evidence>
<dbReference type="RefSeq" id="WP_188637220.1">
    <property type="nucleotide sequence ID" value="NZ_BMNN01000008.1"/>
</dbReference>
<dbReference type="Pfam" id="PF13505">
    <property type="entry name" value="OMP_b-brl"/>
    <property type="match status" value="1"/>
</dbReference>
<evidence type="ECO:0000313" key="5">
    <source>
        <dbReference type="Proteomes" id="UP000633263"/>
    </source>
</evidence>
<feature type="domain" description="Outer membrane protein beta-barrel" evidence="3">
    <location>
        <begin position="7"/>
        <end position="195"/>
    </location>
</feature>
<evidence type="ECO:0000256" key="1">
    <source>
        <dbReference type="ARBA" id="ARBA00022729"/>
    </source>
</evidence>
<evidence type="ECO:0000259" key="3">
    <source>
        <dbReference type="Pfam" id="PF13505"/>
    </source>
</evidence>
<dbReference type="EMBL" id="BMNN01000008">
    <property type="protein sequence ID" value="GGJ08930.1"/>
    <property type="molecule type" value="Genomic_DNA"/>
</dbReference>
<dbReference type="Gene3D" id="2.40.160.20">
    <property type="match status" value="1"/>
</dbReference>
<protein>
    <recommendedName>
        <fullName evidence="3">Outer membrane protein beta-barrel domain-containing protein</fullName>
    </recommendedName>
</protein>
<name>A0ABQ2CTV8_9GAMM</name>
<dbReference type="Proteomes" id="UP000633263">
    <property type="component" value="Unassembled WGS sequence"/>
</dbReference>
<dbReference type="InterPro" id="IPR027385">
    <property type="entry name" value="Beta-barrel_OMP"/>
</dbReference>
<proteinExistence type="predicted"/>
<dbReference type="SUPFAM" id="SSF56925">
    <property type="entry name" value="OMPA-like"/>
    <property type="match status" value="1"/>
</dbReference>
<feature type="chain" id="PRO_5045480379" description="Outer membrane protein beta-barrel domain-containing protein" evidence="2">
    <location>
        <begin position="22"/>
        <end position="195"/>
    </location>
</feature>
<keyword evidence="1 2" id="KW-0732">Signal</keyword>
<reference evidence="5" key="1">
    <citation type="journal article" date="2019" name="Int. J. Syst. Evol. Microbiol.">
        <title>The Global Catalogue of Microorganisms (GCM) 10K type strain sequencing project: providing services to taxonomists for standard genome sequencing and annotation.</title>
        <authorList>
            <consortium name="The Broad Institute Genomics Platform"/>
            <consortium name="The Broad Institute Genome Sequencing Center for Infectious Disease"/>
            <person name="Wu L."/>
            <person name="Ma J."/>
        </authorList>
    </citation>
    <scope>NUCLEOTIDE SEQUENCE [LARGE SCALE GENOMIC DNA]</scope>
    <source>
        <strain evidence="5">JCM 11590</strain>
    </source>
</reference>
<dbReference type="InterPro" id="IPR011250">
    <property type="entry name" value="OMP/PagP_B-barrel"/>
</dbReference>